<dbReference type="InterPro" id="IPR017972">
    <property type="entry name" value="Cyt_P450_CS"/>
</dbReference>
<evidence type="ECO:0000256" key="6">
    <source>
        <dbReference type="ARBA" id="ARBA00023004"/>
    </source>
</evidence>
<evidence type="ECO:0000256" key="7">
    <source>
        <dbReference type="ARBA" id="ARBA00023033"/>
    </source>
</evidence>
<dbReference type="FunFam" id="1.10.630.10:FF:000043">
    <property type="entry name" value="Cytochrome P450 99A2"/>
    <property type="match status" value="1"/>
</dbReference>
<feature type="transmembrane region" description="Helical" evidence="10">
    <location>
        <begin position="30"/>
        <end position="47"/>
    </location>
</feature>
<comment type="similarity">
    <text evidence="2 9">Belongs to the cytochrome P450 family.</text>
</comment>
<dbReference type="CDD" id="cd11072">
    <property type="entry name" value="CYP71-like"/>
    <property type="match status" value="1"/>
</dbReference>
<keyword evidence="12" id="KW-1185">Reference proteome</keyword>
<protein>
    <recommendedName>
        <fullName evidence="13">Cytochrome P450</fullName>
    </recommendedName>
</protein>
<sequence>MHYSVAKQPPSRRSLSAICLVSAMDLHTCYTSLTTFFFFILAILTILKRSKSTRLTSKLPPGPWKLPLIGNLHNLIRSPPHHALRDLASKYGPLMHLQLGEVSAVIVSSAEVAREVMKTHDITFAARPPVLATKILFYESTDIGYSPYGEYWRQLKKICTLEVFSTKRVKSFRWIREEEVYNLVERIASSVGSPVNLTGLLFSLAFTITARSAFGKKCRSQDQFIPLAAEAMRPLSGFDISDIFPSLTWLHALSGTKLQLEKIHRQIDGILDTIINEHRTAGTDNLGEGDNTSLDLIDVLLKFEEHNTEDGFFLTTTNMKAVLLDMFTAGTETSATTVNWAMAEMIRRPKILEKAQAEVRQVFGGRGRVAEQDLPELKLMNSIIKETLRLRPPVPLILRECREGCKIGQFEIPEKTRVLVNLFSIGRDPKYWTEPETFDASRFLESTVDFKGSNLEYIPFGAGRKMCPGVAFGLAHVELQLATLLYHFDWRLPNGMKNEDLDMTESFGAILRRKNDLHLIPTTYHPSQ</sequence>
<dbReference type="Gene3D" id="1.10.630.10">
    <property type="entry name" value="Cytochrome P450"/>
    <property type="match status" value="1"/>
</dbReference>
<dbReference type="EMBL" id="JAXIOK010000019">
    <property type="protein sequence ID" value="KAK4747929.1"/>
    <property type="molecule type" value="Genomic_DNA"/>
</dbReference>
<evidence type="ECO:0000256" key="2">
    <source>
        <dbReference type="ARBA" id="ARBA00010617"/>
    </source>
</evidence>
<dbReference type="InterPro" id="IPR002401">
    <property type="entry name" value="Cyt_P450_E_grp-I"/>
</dbReference>
<evidence type="ECO:0000256" key="4">
    <source>
        <dbReference type="ARBA" id="ARBA00022723"/>
    </source>
</evidence>
<name>A0AAN7H012_9MYRT</name>
<keyword evidence="10" id="KW-1133">Transmembrane helix</keyword>
<dbReference type="Pfam" id="PF00067">
    <property type="entry name" value="p450"/>
    <property type="match status" value="1"/>
</dbReference>
<comment type="caution">
    <text evidence="11">The sequence shown here is derived from an EMBL/GenBank/DDBJ whole genome shotgun (WGS) entry which is preliminary data.</text>
</comment>
<dbReference type="GO" id="GO:0016705">
    <property type="term" value="F:oxidoreductase activity, acting on paired donors, with incorporation or reduction of molecular oxygen"/>
    <property type="evidence" value="ECO:0007669"/>
    <property type="project" value="InterPro"/>
</dbReference>
<evidence type="ECO:0000256" key="3">
    <source>
        <dbReference type="ARBA" id="ARBA00022617"/>
    </source>
</evidence>
<proteinExistence type="inferred from homology"/>
<evidence type="ECO:0000313" key="11">
    <source>
        <dbReference type="EMBL" id="KAK4747929.1"/>
    </source>
</evidence>
<keyword evidence="5 9" id="KW-0560">Oxidoreductase</keyword>
<dbReference type="InterPro" id="IPR001128">
    <property type="entry name" value="Cyt_P450"/>
</dbReference>
<evidence type="ECO:0008006" key="13">
    <source>
        <dbReference type="Google" id="ProtNLM"/>
    </source>
</evidence>
<dbReference type="PRINTS" id="PR00385">
    <property type="entry name" value="P450"/>
</dbReference>
<dbReference type="PROSITE" id="PS00086">
    <property type="entry name" value="CYTOCHROME_P450"/>
    <property type="match status" value="1"/>
</dbReference>
<evidence type="ECO:0000256" key="10">
    <source>
        <dbReference type="SAM" id="Phobius"/>
    </source>
</evidence>
<keyword evidence="3 8" id="KW-0349">Heme</keyword>
<dbReference type="Proteomes" id="UP001345219">
    <property type="component" value="Chromosome 12"/>
</dbReference>
<accession>A0AAN7H012</accession>
<dbReference type="PANTHER" id="PTHR47955:SF8">
    <property type="entry name" value="CYTOCHROME P450 71D11-LIKE"/>
    <property type="match status" value="1"/>
</dbReference>
<keyword evidence="6 8" id="KW-0408">Iron</keyword>
<evidence type="ECO:0000313" key="12">
    <source>
        <dbReference type="Proteomes" id="UP001345219"/>
    </source>
</evidence>
<dbReference type="GO" id="GO:0005506">
    <property type="term" value="F:iron ion binding"/>
    <property type="evidence" value="ECO:0007669"/>
    <property type="project" value="InterPro"/>
</dbReference>
<keyword evidence="4 8" id="KW-0479">Metal-binding</keyword>
<dbReference type="GO" id="GO:0020037">
    <property type="term" value="F:heme binding"/>
    <property type="evidence" value="ECO:0007669"/>
    <property type="project" value="InterPro"/>
</dbReference>
<feature type="binding site" description="axial binding residue" evidence="8">
    <location>
        <position position="467"/>
    </location>
    <ligand>
        <name>heme</name>
        <dbReference type="ChEBI" id="CHEBI:30413"/>
    </ligand>
    <ligandPart>
        <name>Fe</name>
        <dbReference type="ChEBI" id="CHEBI:18248"/>
    </ligandPart>
</feature>
<evidence type="ECO:0000256" key="9">
    <source>
        <dbReference type="RuleBase" id="RU000461"/>
    </source>
</evidence>
<dbReference type="AlphaFoldDB" id="A0AAN7H012"/>
<organism evidence="11 12">
    <name type="scientific">Trapa incisa</name>
    <dbReference type="NCBI Taxonomy" id="236973"/>
    <lineage>
        <taxon>Eukaryota</taxon>
        <taxon>Viridiplantae</taxon>
        <taxon>Streptophyta</taxon>
        <taxon>Embryophyta</taxon>
        <taxon>Tracheophyta</taxon>
        <taxon>Spermatophyta</taxon>
        <taxon>Magnoliopsida</taxon>
        <taxon>eudicotyledons</taxon>
        <taxon>Gunneridae</taxon>
        <taxon>Pentapetalae</taxon>
        <taxon>rosids</taxon>
        <taxon>malvids</taxon>
        <taxon>Myrtales</taxon>
        <taxon>Lythraceae</taxon>
        <taxon>Trapa</taxon>
    </lineage>
</organism>
<dbReference type="PANTHER" id="PTHR47955">
    <property type="entry name" value="CYTOCHROME P450 FAMILY 71 PROTEIN"/>
    <property type="match status" value="1"/>
</dbReference>
<evidence type="ECO:0000256" key="5">
    <source>
        <dbReference type="ARBA" id="ARBA00023002"/>
    </source>
</evidence>
<dbReference type="GO" id="GO:0004497">
    <property type="term" value="F:monooxygenase activity"/>
    <property type="evidence" value="ECO:0007669"/>
    <property type="project" value="UniProtKB-KW"/>
</dbReference>
<evidence type="ECO:0000256" key="1">
    <source>
        <dbReference type="ARBA" id="ARBA00001971"/>
    </source>
</evidence>
<dbReference type="SUPFAM" id="SSF48264">
    <property type="entry name" value="Cytochrome P450"/>
    <property type="match status" value="1"/>
</dbReference>
<keyword evidence="10" id="KW-0812">Transmembrane</keyword>
<dbReference type="PRINTS" id="PR00463">
    <property type="entry name" value="EP450I"/>
</dbReference>
<comment type="cofactor">
    <cofactor evidence="1 8">
        <name>heme</name>
        <dbReference type="ChEBI" id="CHEBI:30413"/>
    </cofactor>
</comment>
<gene>
    <name evidence="11" type="ORF">SAY87_014515</name>
</gene>
<reference evidence="11 12" key="1">
    <citation type="journal article" date="2023" name="Hortic Res">
        <title>Pangenome of water caltrop reveals structural variations and asymmetric subgenome divergence after allopolyploidization.</title>
        <authorList>
            <person name="Zhang X."/>
            <person name="Chen Y."/>
            <person name="Wang L."/>
            <person name="Yuan Y."/>
            <person name="Fang M."/>
            <person name="Shi L."/>
            <person name="Lu R."/>
            <person name="Comes H.P."/>
            <person name="Ma Y."/>
            <person name="Chen Y."/>
            <person name="Huang G."/>
            <person name="Zhou Y."/>
            <person name="Zheng Z."/>
            <person name="Qiu Y."/>
        </authorList>
    </citation>
    <scope>NUCLEOTIDE SEQUENCE [LARGE SCALE GENOMIC DNA]</scope>
    <source>
        <tissue evidence="11">Roots</tissue>
    </source>
</reference>
<keyword evidence="10" id="KW-0472">Membrane</keyword>
<keyword evidence="7 9" id="KW-0503">Monooxygenase</keyword>
<dbReference type="InterPro" id="IPR036396">
    <property type="entry name" value="Cyt_P450_sf"/>
</dbReference>
<evidence type="ECO:0000256" key="8">
    <source>
        <dbReference type="PIRSR" id="PIRSR602401-1"/>
    </source>
</evidence>